<evidence type="ECO:0000256" key="5">
    <source>
        <dbReference type="ARBA" id="ARBA00007731"/>
    </source>
</evidence>
<dbReference type="HOGENOM" id="CLU_048577_5_2_6"/>
<dbReference type="AlphaFoldDB" id="W0DNK7"/>
<protein>
    <recommendedName>
        <fullName evidence="11">Phosphoribosyl-AMP cyclohydrolase</fullName>
        <shortName evidence="11">PRA-CH</shortName>
        <ecNumber evidence="11">3.5.4.19</ecNumber>
    </recommendedName>
</protein>
<dbReference type="NCBIfam" id="NF000768">
    <property type="entry name" value="PRK00051.1"/>
    <property type="match status" value="1"/>
</dbReference>
<keyword evidence="14" id="KW-1185">Reference proteome</keyword>
<dbReference type="InterPro" id="IPR026660">
    <property type="entry name" value="PRA-CH"/>
</dbReference>
<evidence type="ECO:0000256" key="7">
    <source>
        <dbReference type="ARBA" id="ARBA00022490"/>
    </source>
</evidence>
<feature type="binding site" evidence="11">
    <location>
        <position position="116"/>
    </location>
    <ligand>
        <name>Zn(2+)</name>
        <dbReference type="ChEBI" id="CHEBI:29105"/>
        <note>ligand shared between dimeric partners</note>
    </ligand>
</feature>
<comment type="catalytic activity">
    <reaction evidence="1 11">
        <text>1-(5-phospho-beta-D-ribosyl)-5'-AMP + H2O = 1-(5-phospho-beta-D-ribosyl)-5-[(5-phospho-beta-D-ribosylamino)methylideneamino]imidazole-4-carboxamide</text>
        <dbReference type="Rhea" id="RHEA:20049"/>
        <dbReference type="ChEBI" id="CHEBI:15377"/>
        <dbReference type="ChEBI" id="CHEBI:58435"/>
        <dbReference type="ChEBI" id="CHEBI:59457"/>
        <dbReference type="EC" id="3.5.4.19"/>
    </reaction>
</comment>
<dbReference type="PANTHER" id="PTHR42945:SF1">
    <property type="entry name" value="HISTIDINE BIOSYNTHESIS BIFUNCTIONAL PROTEIN HIS7"/>
    <property type="match status" value="1"/>
</dbReference>
<keyword evidence="11" id="KW-0460">Magnesium</keyword>
<evidence type="ECO:0000256" key="10">
    <source>
        <dbReference type="ARBA" id="ARBA00023102"/>
    </source>
</evidence>
<dbReference type="PANTHER" id="PTHR42945">
    <property type="entry name" value="HISTIDINE BIOSYNTHESIS BIFUNCTIONAL PROTEIN"/>
    <property type="match status" value="1"/>
</dbReference>
<keyword evidence="9 11" id="KW-0378">Hydrolase</keyword>
<comment type="cofactor">
    <cofactor evidence="11">
        <name>Mg(2+)</name>
        <dbReference type="ChEBI" id="CHEBI:18420"/>
    </cofactor>
    <text evidence="11">Binds 1 Mg(2+) ion per subunit.</text>
</comment>
<feature type="binding site" evidence="11">
    <location>
        <position position="94"/>
    </location>
    <ligand>
        <name>Mg(2+)</name>
        <dbReference type="ChEBI" id="CHEBI:18420"/>
    </ligand>
</feature>
<evidence type="ECO:0000256" key="1">
    <source>
        <dbReference type="ARBA" id="ARBA00000024"/>
    </source>
</evidence>
<keyword evidence="8 11" id="KW-0028">Amino-acid biosynthesis</keyword>
<dbReference type="HAMAP" id="MF_01021">
    <property type="entry name" value="HisI"/>
    <property type="match status" value="1"/>
</dbReference>
<dbReference type="InterPro" id="IPR002496">
    <property type="entry name" value="PRib_AMP_CycHydrolase_dom"/>
</dbReference>
<feature type="binding site" evidence="11">
    <location>
        <position position="92"/>
    </location>
    <ligand>
        <name>Mg(2+)</name>
        <dbReference type="ChEBI" id="CHEBI:18420"/>
    </ligand>
</feature>
<comment type="function">
    <text evidence="11">Catalyzes the hydrolysis of the adenine ring of phosphoribosyl-AMP.</text>
</comment>
<keyword evidence="11" id="KW-0479">Metal-binding</keyword>
<comment type="subcellular location">
    <subcellularLocation>
        <location evidence="11">Cytoplasm</location>
    </subcellularLocation>
</comment>
<dbReference type="GO" id="GO:0000287">
    <property type="term" value="F:magnesium ion binding"/>
    <property type="evidence" value="ECO:0007669"/>
    <property type="project" value="UniProtKB-UniRule"/>
</dbReference>
<feature type="binding site" evidence="11">
    <location>
        <position position="93"/>
    </location>
    <ligand>
        <name>Zn(2+)</name>
        <dbReference type="ChEBI" id="CHEBI:29105"/>
        <note>ligand shared between dimeric partners</note>
    </ligand>
</feature>
<comment type="similarity">
    <text evidence="5">In the C-terminal section; belongs to the PRA-PH family.</text>
</comment>
<comment type="catalytic activity">
    <reaction evidence="2">
        <text>1-(5-phospho-beta-D-ribosyl)-ATP + H2O = 1-(5-phospho-beta-D-ribosyl)-5'-AMP + diphosphate + H(+)</text>
        <dbReference type="Rhea" id="RHEA:22828"/>
        <dbReference type="ChEBI" id="CHEBI:15377"/>
        <dbReference type="ChEBI" id="CHEBI:15378"/>
        <dbReference type="ChEBI" id="CHEBI:33019"/>
        <dbReference type="ChEBI" id="CHEBI:59457"/>
        <dbReference type="ChEBI" id="CHEBI:73183"/>
        <dbReference type="EC" id="3.6.1.31"/>
    </reaction>
</comment>
<evidence type="ECO:0000256" key="8">
    <source>
        <dbReference type="ARBA" id="ARBA00022605"/>
    </source>
</evidence>
<dbReference type="GO" id="GO:0008270">
    <property type="term" value="F:zinc ion binding"/>
    <property type="evidence" value="ECO:0007669"/>
    <property type="project" value="UniProtKB-UniRule"/>
</dbReference>
<dbReference type="Gene3D" id="3.10.20.810">
    <property type="entry name" value="Phosphoribosyl-AMP cyclohydrolase"/>
    <property type="match status" value="1"/>
</dbReference>
<keyword evidence="10 11" id="KW-0368">Histidine biosynthesis</keyword>
<evidence type="ECO:0000256" key="4">
    <source>
        <dbReference type="ARBA" id="ARBA00005204"/>
    </source>
</evidence>
<evidence type="ECO:0000256" key="6">
    <source>
        <dbReference type="ARBA" id="ARBA00008299"/>
    </source>
</evidence>
<dbReference type="EC" id="3.5.4.19" evidence="11"/>
<dbReference type="OrthoDB" id="9795769at2"/>
<dbReference type="GO" id="GO:0000105">
    <property type="term" value="P:L-histidine biosynthetic process"/>
    <property type="evidence" value="ECO:0007669"/>
    <property type="project" value="UniProtKB-UniRule"/>
</dbReference>
<dbReference type="UniPathway" id="UPA00031">
    <property type="reaction ID" value="UER00008"/>
</dbReference>
<sequence length="156" mass="17156">MFKNIEKQPRGTRFSRAELLAVLKRNADGLIPAIAQQHDTGEVLMMAWMNDEALEETLATGRVCYFSRSRGRLWRKGESSGQVQHLKALHIDCDGDTLLLRVDQTGPACHTGRSNCFFLRVDGDEVVITADPLIDPETLYRGTGETAPGPASGGSR</sequence>
<evidence type="ECO:0000313" key="14">
    <source>
        <dbReference type="Proteomes" id="UP000005289"/>
    </source>
</evidence>
<feature type="domain" description="Phosphoribosyl-AMP cyclohydrolase" evidence="12">
    <location>
        <begin position="45"/>
        <end position="118"/>
    </location>
</feature>
<feature type="binding site" evidence="11">
    <location>
        <position position="96"/>
    </location>
    <ligand>
        <name>Mg(2+)</name>
        <dbReference type="ChEBI" id="CHEBI:18420"/>
    </ligand>
</feature>
<dbReference type="Pfam" id="PF01502">
    <property type="entry name" value="PRA-CH"/>
    <property type="match status" value="1"/>
</dbReference>
<dbReference type="Proteomes" id="UP000005289">
    <property type="component" value="Chromosome"/>
</dbReference>
<evidence type="ECO:0000256" key="2">
    <source>
        <dbReference type="ARBA" id="ARBA00001460"/>
    </source>
</evidence>
<comment type="subunit">
    <text evidence="11">Homodimer.</text>
</comment>
<dbReference type="GO" id="GO:0005737">
    <property type="term" value="C:cytoplasm"/>
    <property type="evidence" value="ECO:0007669"/>
    <property type="project" value="UniProtKB-SubCell"/>
</dbReference>
<gene>
    <name evidence="11" type="primary">hisI</name>
    <name evidence="13" type="ORF">THITH_11860</name>
</gene>
<evidence type="ECO:0000256" key="11">
    <source>
        <dbReference type="HAMAP-Rule" id="MF_01021"/>
    </source>
</evidence>
<feature type="binding site" evidence="11">
    <location>
        <position position="109"/>
    </location>
    <ligand>
        <name>Zn(2+)</name>
        <dbReference type="ChEBI" id="CHEBI:29105"/>
        <note>ligand shared between dimeric partners</note>
    </ligand>
</feature>
<evidence type="ECO:0000256" key="9">
    <source>
        <dbReference type="ARBA" id="ARBA00022801"/>
    </source>
</evidence>
<dbReference type="SUPFAM" id="SSF141734">
    <property type="entry name" value="HisI-like"/>
    <property type="match status" value="1"/>
</dbReference>
<comment type="pathway">
    <text evidence="4">Amino-acid biosynthesis; L-histidine biosynthesis; L-histidine from 5-phospho-alpha-D-ribose 1-diphosphate: step 2/9.</text>
</comment>
<dbReference type="GO" id="GO:0004636">
    <property type="term" value="F:phosphoribosyl-ATP diphosphatase activity"/>
    <property type="evidence" value="ECO:0007669"/>
    <property type="project" value="UniProtKB-EC"/>
</dbReference>
<comment type="similarity">
    <text evidence="6">In the N-terminal section; belongs to the PRA-CH family.</text>
</comment>
<dbReference type="GO" id="GO:0004635">
    <property type="term" value="F:phosphoribosyl-AMP cyclohydrolase activity"/>
    <property type="evidence" value="ECO:0007669"/>
    <property type="project" value="UniProtKB-UniRule"/>
</dbReference>
<evidence type="ECO:0000313" key="13">
    <source>
        <dbReference type="EMBL" id="AHE98827.1"/>
    </source>
</evidence>
<dbReference type="KEGG" id="tti:THITH_11860"/>
<proteinExistence type="inferred from homology"/>
<accession>W0DNK7</accession>
<organism evidence="13 14">
    <name type="scientific">Thioalkalivibrio paradoxus ARh 1</name>
    <dbReference type="NCBI Taxonomy" id="713585"/>
    <lineage>
        <taxon>Bacteria</taxon>
        <taxon>Pseudomonadati</taxon>
        <taxon>Pseudomonadota</taxon>
        <taxon>Gammaproteobacteria</taxon>
        <taxon>Chromatiales</taxon>
        <taxon>Ectothiorhodospiraceae</taxon>
        <taxon>Thioalkalivibrio</taxon>
    </lineage>
</organism>
<keyword evidence="11" id="KW-0862">Zinc</keyword>
<reference evidence="13 14" key="1">
    <citation type="submission" date="2013-12" db="EMBL/GenBank/DDBJ databases">
        <authorList>
            <consortium name="DOE Joint Genome Institute"/>
            <person name="Muyzer G."/>
            <person name="Huntemann M."/>
            <person name="Han J."/>
            <person name="Chen A."/>
            <person name="Kyrpides N."/>
            <person name="Mavromatis K."/>
            <person name="Markowitz V."/>
            <person name="Palaniappan K."/>
            <person name="Ivanova N."/>
            <person name="Schaumberg A."/>
            <person name="Pati A."/>
            <person name="Liolios K."/>
            <person name="Nordberg H.P."/>
            <person name="Cantor M.N."/>
            <person name="Hua S.X."/>
            <person name="Woyke T."/>
        </authorList>
    </citation>
    <scope>NUCLEOTIDE SEQUENCE [LARGE SCALE GENOMIC DNA]</scope>
    <source>
        <strain evidence="13 14">ARh 1</strain>
    </source>
</reference>
<dbReference type="InterPro" id="IPR038019">
    <property type="entry name" value="PRib_AMP_CycHydrolase_sf"/>
</dbReference>
<dbReference type="RefSeq" id="WP_025367516.1">
    <property type="nucleotide sequence ID" value="NZ_CP007029.1"/>
</dbReference>
<comment type="cofactor">
    <cofactor evidence="11">
        <name>Zn(2+)</name>
        <dbReference type="ChEBI" id="CHEBI:29105"/>
    </cofactor>
    <text evidence="11">Binds 1 zinc ion per subunit.</text>
</comment>
<comment type="pathway">
    <text evidence="3 11">Amino-acid biosynthesis; L-histidine biosynthesis; L-histidine from 5-phospho-alpha-D-ribose 1-diphosphate: step 3/9.</text>
</comment>
<name>W0DNK7_9GAMM</name>
<dbReference type="FunFam" id="3.10.20.810:FF:000001">
    <property type="entry name" value="Histidine biosynthesis bifunctional protein HisIE"/>
    <property type="match status" value="1"/>
</dbReference>
<dbReference type="EMBL" id="CP007029">
    <property type="protein sequence ID" value="AHE98827.1"/>
    <property type="molecule type" value="Genomic_DNA"/>
</dbReference>
<keyword evidence="7 11" id="KW-0963">Cytoplasm</keyword>
<evidence type="ECO:0000259" key="12">
    <source>
        <dbReference type="Pfam" id="PF01502"/>
    </source>
</evidence>
<evidence type="ECO:0000256" key="3">
    <source>
        <dbReference type="ARBA" id="ARBA00005169"/>
    </source>
</evidence>
<comment type="similarity">
    <text evidence="11">Belongs to the PRA-CH family.</text>
</comment>
<dbReference type="STRING" id="713585.THITH_11860"/>